<dbReference type="Proteomes" id="UP000177135">
    <property type="component" value="Unassembled WGS sequence"/>
</dbReference>
<protein>
    <recommendedName>
        <fullName evidence="4">Type II secretion system protein GspI C-terminal domain-containing protein</fullName>
    </recommendedName>
</protein>
<name>A0A1F5N2L1_9BACT</name>
<proteinExistence type="predicted"/>
<sequence length="159" mass="17777">MVIVLGITVVVVVALVIVVLTSLKNAKFAQNQARATKYAQEALEQIKAIRDRDEEGKIVFQDATFNFSGLWDINMSKSLQCASIDGRDGPCYFKMETPPALAEADISQFEDMGEGLSRQIIISDTEETYGKEKKINVRVFWEDSAGKHESNLQTVLTHY</sequence>
<reference evidence="2 3" key="1">
    <citation type="journal article" date="2016" name="Nat. Commun.">
        <title>Thousands of microbial genomes shed light on interconnected biogeochemical processes in an aquifer system.</title>
        <authorList>
            <person name="Anantharaman K."/>
            <person name="Brown C.T."/>
            <person name="Hug L.A."/>
            <person name="Sharon I."/>
            <person name="Castelle C.J."/>
            <person name="Probst A.J."/>
            <person name="Thomas B.C."/>
            <person name="Singh A."/>
            <person name="Wilkins M.J."/>
            <person name="Karaoz U."/>
            <person name="Brodie E.L."/>
            <person name="Williams K.H."/>
            <person name="Hubbard S.S."/>
            <person name="Banfield J.F."/>
        </authorList>
    </citation>
    <scope>NUCLEOTIDE SEQUENCE [LARGE SCALE GENOMIC DNA]</scope>
</reference>
<comment type="caution">
    <text evidence="2">The sequence shown here is derived from an EMBL/GenBank/DDBJ whole genome shotgun (WGS) entry which is preliminary data.</text>
</comment>
<organism evidence="2 3">
    <name type="scientific">Candidatus Daviesbacteria bacterium RIFOXYD1_FULL_41_10</name>
    <dbReference type="NCBI Taxonomy" id="1797801"/>
    <lineage>
        <taxon>Bacteria</taxon>
        <taxon>Candidatus Daviesiibacteriota</taxon>
    </lineage>
</organism>
<dbReference type="AlphaFoldDB" id="A0A1F5N2L1"/>
<evidence type="ECO:0000256" key="1">
    <source>
        <dbReference type="SAM" id="Phobius"/>
    </source>
</evidence>
<feature type="transmembrane region" description="Helical" evidence="1">
    <location>
        <begin position="6"/>
        <end position="23"/>
    </location>
</feature>
<keyword evidence="1" id="KW-0472">Membrane</keyword>
<keyword evidence="1" id="KW-0812">Transmembrane</keyword>
<evidence type="ECO:0000313" key="2">
    <source>
        <dbReference type="EMBL" id="OGE71884.1"/>
    </source>
</evidence>
<accession>A0A1F5N2L1</accession>
<evidence type="ECO:0000313" key="3">
    <source>
        <dbReference type="Proteomes" id="UP000177135"/>
    </source>
</evidence>
<gene>
    <name evidence="2" type="ORF">A2617_00635</name>
</gene>
<evidence type="ECO:0008006" key="4">
    <source>
        <dbReference type="Google" id="ProtNLM"/>
    </source>
</evidence>
<dbReference type="EMBL" id="MFEC01000004">
    <property type="protein sequence ID" value="OGE71884.1"/>
    <property type="molecule type" value="Genomic_DNA"/>
</dbReference>
<keyword evidence="1" id="KW-1133">Transmembrane helix</keyword>